<comment type="similarity">
    <text evidence="2">Belongs to the VirD4/TraG family.</text>
</comment>
<keyword evidence="3" id="KW-1003">Cell membrane</keyword>
<keyword evidence="4" id="KW-0812">Transmembrane</keyword>
<dbReference type="Proteomes" id="UP000727857">
    <property type="component" value="Unassembled WGS sequence"/>
</dbReference>
<dbReference type="GO" id="GO:0005886">
    <property type="term" value="C:plasma membrane"/>
    <property type="evidence" value="ECO:0007669"/>
    <property type="project" value="UniProtKB-SubCell"/>
</dbReference>
<evidence type="ECO:0000256" key="6">
    <source>
        <dbReference type="ARBA" id="ARBA00023136"/>
    </source>
</evidence>
<dbReference type="InterPro" id="IPR003688">
    <property type="entry name" value="TraG/VirD4"/>
</dbReference>
<evidence type="ECO:0000256" key="2">
    <source>
        <dbReference type="ARBA" id="ARBA00008806"/>
    </source>
</evidence>
<dbReference type="SUPFAM" id="SSF52540">
    <property type="entry name" value="P-loop containing nucleoside triphosphate hydrolases"/>
    <property type="match status" value="1"/>
</dbReference>
<sequence length="559" mass="63560">MNIINDTDLLRDYESAKLVRYDSYGPDSENTYAFDELGEKSVGGLPLVSNHVGGKLYTTFTQDTHVLVLGATRSGKTTGYILPTIFLKAHQKRKDSMLITDPKGELYAKSANMLEEQGYKVVLVNFRDYKHSEFWNPLTQIFRKYRRAAECADRVRVVKTADNEYSYEFDGRNYPTQTALHIAMARAKKELIADISLEIEALALNLVPTMNTRDPYWEDSARQLFTAFIWAMLEDSDLSVNNRKRISEDTFSFRTILDALATFRPAGVDCDNGYFSKRPHTSKAYVLAKEPILNNAPNTRQCIISSLNAKLMFMRPAVAKAITCTNTFDMKELFSSDKPVAVFLIYRDEVKTSYKLIQMFVTAAYNTLIEIANERDELSLPKPFYFILDEFGNLPQIPDFENTISACGSRNIWFVLVIQSYAQLDRVYGNDVSAIIADNMNMRMFIGSNNALTKKKFSDECGVRTIVSPFSALNGSGVKMERYEKDTVPVVPVSRLSMLEPGECIITRSGAREVLWSKIERYYLCPEFSSEKVSASDYVTDVYPFDDKYVYRISASDCD</sequence>
<comment type="caution">
    <text evidence="7">The sequence shown here is derived from an EMBL/GenBank/DDBJ whole genome shotgun (WGS) entry which is preliminary data.</text>
</comment>
<organism evidence="7 8">
    <name type="scientific">Candidatus Stercoripulliclostridium pullicola</name>
    <dbReference type="NCBI Taxonomy" id="2840953"/>
    <lineage>
        <taxon>Bacteria</taxon>
        <taxon>Bacillati</taxon>
        <taxon>Bacillota</taxon>
        <taxon>Clostridia</taxon>
        <taxon>Eubacteriales</taxon>
        <taxon>Candidatus Stercoripulliclostridium</taxon>
    </lineage>
</organism>
<dbReference type="EMBL" id="JADINF010000134">
    <property type="protein sequence ID" value="MBO8424410.1"/>
    <property type="molecule type" value="Genomic_DNA"/>
</dbReference>
<dbReference type="AlphaFoldDB" id="A0A940DGL8"/>
<dbReference type="PANTHER" id="PTHR37937">
    <property type="entry name" value="CONJUGATIVE TRANSFER: DNA TRANSPORT"/>
    <property type="match status" value="1"/>
</dbReference>
<dbReference type="InterPro" id="IPR051539">
    <property type="entry name" value="T4SS-coupling_protein"/>
</dbReference>
<dbReference type="Pfam" id="PF02534">
    <property type="entry name" value="T4SS-DNA_transf"/>
    <property type="match status" value="1"/>
</dbReference>
<keyword evidence="6" id="KW-0472">Membrane</keyword>
<proteinExistence type="inferred from homology"/>
<evidence type="ECO:0000256" key="4">
    <source>
        <dbReference type="ARBA" id="ARBA00022692"/>
    </source>
</evidence>
<evidence type="ECO:0000313" key="7">
    <source>
        <dbReference type="EMBL" id="MBO8424410.1"/>
    </source>
</evidence>
<accession>A0A940DGL8</accession>
<evidence type="ECO:0000256" key="3">
    <source>
        <dbReference type="ARBA" id="ARBA00022475"/>
    </source>
</evidence>
<name>A0A940DGL8_9FIRM</name>
<gene>
    <name evidence="7" type="ORF">IAB16_05280</name>
</gene>
<comment type="subcellular location">
    <subcellularLocation>
        <location evidence="1">Cell membrane</location>
        <topology evidence="1">Multi-pass membrane protein</topology>
    </subcellularLocation>
</comment>
<dbReference type="InterPro" id="IPR027417">
    <property type="entry name" value="P-loop_NTPase"/>
</dbReference>
<reference evidence="7" key="1">
    <citation type="submission" date="2020-10" db="EMBL/GenBank/DDBJ databases">
        <authorList>
            <person name="Gilroy R."/>
        </authorList>
    </citation>
    <scope>NUCLEOTIDE SEQUENCE</scope>
    <source>
        <strain evidence="7">517</strain>
    </source>
</reference>
<keyword evidence="5" id="KW-1133">Transmembrane helix</keyword>
<evidence type="ECO:0000313" key="8">
    <source>
        <dbReference type="Proteomes" id="UP000727857"/>
    </source>
</evidence>
<evidence type="ECO:0000256" key="5">
    <source>
        <dbReference type="ARBA" id="ARBA00022989"/>
    </source>
</evidence>
<dbReference type="Gene3D" id="3.40.50.300">
    <property type="entry name" value="P-loop containing nucleotide triphosphate hydrolases"/>
    <property type="match status" value="2"/>
</dbReference>
<protein>
    <submittedName>
        <fullName evidence="7">Type IV secretory system conjugative DNA transfer family protein</fullName>
    </submittedName>
</protein>
<dbReference type="CDD" id="cd01127">
    <property type="entry name" value="TrwB_TraG_TraD_VirD4"/>
    <property type="match status" value="2"/>
</dbReference>
<dbReference type="PANTHER" id="PTHR37937:SF1">
    <property type="entry name" value="CONJUGATIVE TRANSFER: DNA TRANSPORT"/>
    <property type="match status" value="1"/>
</dbReference>
<evidence type="ECO:0000256" key="1">
    <source>
        <dbReference type="ARBA" id="ARBA00004651"/>
    </source>
</evidence>
<reference evidence="7" key="2">
    <citation type="journal article" date="2021" name="PeerJ">
        <title>Extensive microbial diversity within the chicken gut microbiome revealed by metagenomics and culture.</title>
        <authorList>
            <person name="Gilroy R."/>
            <person name="Ravi A."/>
            <person name="Getino M."/>
            <person name="Pursley I."/>
            <person name="Horton D.L."/>
            <person name="Alikhan N.F."/>
            <person name="Baker D."/>
            <person name="Gharbi K."/>
            <person name="Hall N."/>
            <person name="Watson M."/>
            <person name="Adriaenssens E.M."/>
            <person name="Foster-Nyarko E."/>
            <person name="Jarju S."/>
            <person name="Secka A."/>
            <person name="Antonio M."/>
            <person name="Oren A."/>
            <person name="Chaudhuri R.R."/>
            <person name="La Ragione R."/>
            <person name="Hildebrand F."/>
            <person name="Pallen M.J."/>
        </authorList>
    </citation>
    <scope>NUCLEOTIDE SEQUENCE</scope>
    <source>
        <strain evidence="7">517</strain>
    </source>
</reference>